<dbReference type="SUPFAM" id="SSF52540">
    <property type="entry name" value="P-loop containing nucleoside triphosphate hydrolases"/>
    <property type="match status" value="1"/>
</dbReference>
<dbReference type="AlphaFoldDB" id="A0AAF0WSG8"/>
<evidence type="ECO:0000259" key="1">
    <source>
        <dbReference type="Pfam" id="PF21530"/>
    </source>
</evidence>
<organism evidence="2 3">
    <name type="scientific">Daucus carota subsp. sativus</name>
    <name type="common">Carrot</name>
    <dbReference type="NCBI Taxonomy" id="79200"/>
    <lineage>
        <taxon>Eukaryota</taxon>
        <taxon>Viridiplantae</taxon>
        <taxon>Streptophyta</taxon>
        <taxon>Embryophyta</taxon>
        <taxon>Tracheophyta</taxon>
        <taxon>Spermatophyta</taxon>
        <taxon>Magnoliopsida</taxon>
        <taxon>eudicotyledons</taxon>
        <taxon>Gunneridae</taxon>
        <taxon>Pentapetalae</taxon>
        <taxon>asterids</taxon>
        <taxon>campanulids</taxon>
        <taxon>Apiales</taxon>
        <taxon>Apiaceae</taxon>
        <taxon>Apioideae</taxon>
        <taxon>Scandiceae</taxon>
        <taxon>Daucinae</taxon>
        <taxon>Daucus</taxon>
        <taxon>Daucus sect. Daucus</taxon>
    </lineage>
</organism>
<dbReference type="GO" id="GO:0005657">
    <property type="term" value="C:replication fork"/>
    <property type="evidence" value="ECO:0007669"/>
    <property type="project" value="TreeGrafter"/>
</dbReference>
<proteinExistence type="predicted"/>
<evidence type="ECO:0000313" key="3">
    <source>
        <dbReference type="Proteomes" id="UP000077755"/>
    </source>
</evidence>
<dbReference type="Pfam" id="PF21530">
    <property type="entry name" value="Pif1_2B_dom"/>
    <property type="match status" value="1"/>
</dbReference>
<reference evidence="2" key="2">
    <citation type="submission" date="2022-03" db="EMBL/GenBank/DDBJ databases">
        <title>Draft title - Genomic analysis of global carrot germplasm unveils the trajectory of domestication and the origin of high carotenoid orange carrot.</title>
        <authorList>
            <person name="Iorizzo M."/>
            <person name="Ellison S."/>
            <person name="Senalik D."/>
            <person name="Macko-Podgorni A."/>
            <person name="Grzebelus D."/>
            <person name="Bostan H."/>
            <person name="Rolling W."/>
            <person name="Curaba J."/>
            <person name="Simon P."/>
        </authorList>
    </citation>
    <scope>NUCLEOTIDE SEQUENCE</scope>
    <source>
        <tissue evidence="2">Leaf</tissue>
    </source>
</reference>
<reference evidence="2" key="1">
    <citation type="journal article" date="2016" name="Nat. Genet.">
        <title>A high-quality carrot genome assembly provides new insights into carotenoid accumulation and asterid genome evolution.</title>
        <authorList>
            <person name="Iorizzo M."/>
            <person name="Ellison S."/>
            <person name="Senalik D."/>
            <person name="Zeng P."/>
            <person name="Satapoomin P."/>
            <person name="Huang J."/>
            <person name="Bowman M."/>
            <person name="Iovene M."/>
            <person name="Sanseverino W."/>
            <person name="Cavagnaro P."/>
            <person name="Yildiz M."/>
            <person name="Macko-Podgorni A."/>
            <person name="Moranska E."/>
            <person name="Grzebelus E."/>
            <person name="Grzebelus D."/>
            <person name="Ashrafi H."/>
            <person name="Zheng Z."/>
            <person name="Cheng S."/>
            <person name="Spooner D."/>
            <person name="Van Deynze A."/>
            <person name="Simon P."/>
        </authorList>
    </citation>
    <scope>NUCLEOTIDE SEQUENCE</scope>
    <source>
        <tissue evidence="2">Leaf</tissue>
    </source>
</reference>
<dbReference type="CDD" id="cd18809">
    <property type="entry name" value="SF1_C_RecD"/>
    <property type="match status" value="1"/>
</dbReference>
<name>A0AAF0WSG8_DAUCS</name>
<evidence type="ECO:0000313" key="2">
    <source>
        <dbReference type="EMBL" id="WOG95225.1"/>
    </source>
</evidence>
<dbReference type="InterPro" id="IPR027417">
    <property type="entry name" value="P-loop_NTPase"/>
</dbReference>
<feature type="domain" description="DNA helicase Pif1-like 2B" evidence="1">
    <location>
        <begin position="1"/>
        <end position="21"/>
    </location>
</feature>
<dbReference type="InterPro" id="IPR049163">
    <property type="entry name" value="Pif1-like_2B_dom"/>
</dbReference>
<dbReference type="PANTHER" id="PTHR23274:SF48">
    <property type="entry name" value="ATP-DEPENDENT DNA HELICASE"/>
    <property type="match status" value="1"/>
</dbReference>
<sequence length="141" mass="16068">MLMRNLDQTVKLCNGTRMIVTTCLKHSVQCEVICGSSAGQRFFIPRIECCPSDTKLPFKFIRNQLPLQIYYAMTINKSQGQSLSFVGLYLPKPVFSHGQLYVAISRVTSPEGLQIFIDDNFGKCTRRTQNVVYPEVFYNLT</sequence>
<dbReference type="Gene3D" id="3.40.50.300">
    <property type="entry name" value="P-loop containing nucleotide triphosphate hydrolases"/>
    <property type="match status" value="1"/>
</dbReference>
<gene>
    <name evidence="2" type="ORF">DCAR_0414531</name>
</gene>
<dbReference type="Proteomes" id="UP000077755">
    <property type="component" value="Chromosome 4"/>
</dbReference>
<dbReference type="GO" id="GO:0006260">
    <property type="term" value="P:DNA replication"/>
    <property type="evidence" value="ECO:0007669"/>
    <property type="project" value="TreeGrafter"/>
</dbReference>
<dbReference type="FunFam" id="3.40.50.300:FF:002884">
    <property type="entry name" value="ATP-dependent DNA helicase"/>
    <property type="match status" value="1"/>
</dbReference>
<accession>A0AAF0WSG8</accession>
<dbReference type="EMBL" id="CP093346">
    <property type="protein sequence ID" value="WOG95225.1"/>
    <property type="molecule type" value="Genomic_DNA"/>
</dbReference>
<protein>
    <recommendedName>
        <fullName evidence="1">DNA helicase Pif1-like 2B domain-containing protein</fullName>
    </recommendedName>
</protein>
<dbReference type="PANTHER" id="PTHR23274">
    <property type="entry name" value="DNA HELICASE-RELATED"/>
    <property type="match status" value="1"/>
</dbReference>
<keyword evidence="3" id="KW-1185">Reference proteome</keyword>